<keyword evidence="2" id="KW-1185">Reference proteome</keyword>
<name>A0A7K1S3Q1_9BACT</name>
<sequence>MKSFDRQRKLLAISNLLQGDDRAARALKPKLTLDLDQFTANELECIRKLSPVDENRQRMLIDVELLEKTFGRPMKLIPEPHYPTF</sequence>
<protein>
    <submittedName>
        <fullName evidence="1">Uncharacterized protein</fullName>
    </submittedName>
</protein>
<proteinExistence type="predicted"/>
<accession>A0A7K1S3Q1</accession>
<dbReference type="AlphaFoldDB" id="A0A7K1S3Q1"/>
<evidence type="ECO:0000313" key="2">
    <source>
        <dbReference type="Proteomes" id="UP000436006"/>
    </source>
</evidence>
<gene>
    <name evidence="1" type="ORF">GO755_00265</name>
</gene>
<dbReference type="EMBL" id="WPIN01000001">
    <property type="protein sequence ID" value="MVM28444.1"/>
    <property type="molecule type" value="Genomic_DNA"/>
</dbReference>
<dbReference type="Proteomes" id="UP000436006">
    <property type="component" value="Unassembled WGS sequence"/>
</dbReference>
<organism evidence="1 2">
    <name type="scientific">Spirosoma arboris</name>
    <dbReference type="NCBI Taxonomy" id="2682092"/>
    <lineage>
        <taxon>Bacteria</taxon>
        <taxon>Pseudomonadati</taxon>
        <taxon>Bacteroidota</taxon>
        <taxon>Cytophagia</taxon>
        <taxon>Cytophagales</taxon>
        <taxon>Cytophagaceae</taxon>
        <taxon>Spirosoma</taxon>
    </lineage>
</organism>
<evidence type="ECO:0000313" key="1">
    <source>
        <dbReference type="EMBL" id="MVM28444.1"/>
    </source>
</evidence>
<dbReference type="RefSeq" id="WP_157582567.1">
    <property type="nucleotide sequence ID" value="NZ_WPIN01000001.1"/>
</dbReference>
<comment type="caution">
    <text evidence="1">The sequence shown here is derived from an EMBL/GenBank/DDBJ whole genome shotgun (WGS) entry which is preliminary data.</text>
</comment>
<reference evidence="1 2" key="1">
    <citation type="submission" date="2019-12" db="EMBL/GenBank/DDBJ databases">
        <title>Spirosoma sp. HMF4905 genome sequencing and assembly.</title>
        <authorList>
            <person name="Kang H."/>
            <person name="Cha I."/>
            <person name="Kim H."/>
            <person name="Joh K."/>
        </authorList>
    </citation>
    <scope>NUCLEOTIDE SEQUENCE [LARGE SCALE GENOMIC DNA]</scope>
    <source>
        <strain evidence="1 2">HMF4905</strain>
    </source>
</reference>